<evidence type="ECO:0000256" key="2">
    <source>
        <dbReference type="ARBA" id="ARBA00022757"/>
    </source>
</evidence>
<dbReference type="Pfam" id="PF00089">
    <property type="entry name" value="Trypsin"/>
    <property type="match status" value="1"/>
</dbReference>
<dbReference type="InterPro" id="IPR001254">
    <property type="entry name" value="Trypsin_dom"/>
</dbReference>
<proteinExistence type="inferred from homology"/>
<evidence type="ECO:0000259" key="8">
    <source>
        <dbReference type="PROSITE" id="PS50240"/>
    </source>
</evidence>
<evidence type="ECO:0000256" key="1">
    <source>
        <dbReference type="ARBA" id="ARBA00022670"/>
    </source>
</evidence>
<keyword evidence="1 7" id="KW-0645">Protease</keyword>
<reference evidence="9" key="1">
    <citation type="submission" date="2018-04" db="EMBL/GenBank/DDBJ databases">
        <authorList>
            <person name="Go L.Y."/>
            <person name="Mitchell J.A."/>
        </authorList>
    </citation>
    <scope>NUCLEOTIDE SEQUENCE</scope>
    <source>
        <tissue evidence="9">Whole organism</tissue>
    </source>
</reference>
<dbReference type="InterPro" id="IPR018114">
    <property type="entry name" value="TRYPSIN_HIS"/>
</dbReference>
<dbReference type="EMBL" id="UFQT01003453">
    <property type="protein sequence ID" value="SSX35010.1"/>
    <property type="molecule type" value="Genomic_DNA"/>
</dbReference>
<accession>A0A336LDC8</accession>
<dbReference type="InterPro" id="IPR033116">
    <property type="entry name" value="TRYPSIN_SER"/>
</dbReference>
<reference evidence="10" key="2">
    <citation type="submission" date="2018-07" db="EMBL/GenBank/DDBJ databases">
        <authorList>
            <person name="Quirk P.G."/>
            <person name="Krulwich T.A."/>
        </authorList>
    </citation>
    <scope>NUCLEOTIDE SEQUENCE</scope>
</reference>
<evidence type="ECO:0000256" key="5">
    <source>
        <dbReference type="ARBA" id="ARBA00023157"/>
    </source>
</evidence>
<comment type="similarity">
    <text evidence="6">Belongs to the peptidase S1 family. CLIP subfamily.</text>
</comment>
<protein>
    <submittedName>
        <fullName evidence="9">CSON008952 protein</fullName>
    </submittedName>
</protein>
<dbReference type="GO" id="GO:0006508">
    <property type="term" value="P:proteolysis"/>
    <property type="evidence" value="ECO:0007669"/>
    <property type="project" value="UniProtKB-KW"/>
</dbReference>
<dbReference type="FunFam" id="2.40.10.10:FF:000068">
    <property type="entry name" value="transmembrane protease serine 2"/>
    <property type="match status" value="1"/>
</dbReference>
<evidence type="ECO:0000256" key="7">
    <source>
        <dbReference type="RuleBase" id="RU363034"/>
    </source>
</evidence>
<evidence type="ECO:0000313" key="9">
    <source>
        <dbReference type="EMBL" id="SSX15650.1"/>
    </source>
</evidence>
<dbReference type="EMBL" id="UFQS01003453">
    <property type="protein sequence ID" value="SSX15650.1"/>
    <property type="molecule type" value="Genomic_DNA"/>
</dbReference>
<keyword evidence="4 7" id="KW-0720">Serine protease</keyword>
<keyword evidence="5" id="KW-1015">Disulfide bond</keyword>
<sequence>MFSKNTHLINKMSRNCMLFAVFVTIFIGNSIGILPPSRKALPGEAPFMVRISDGRKYCGGTIIRNNIILTAGHCVDNRDIDRLFVYAGTYNVYDTSRLFRHSVEQMLSHANFRVGDNGVQAFNDIGLIKLSKPLVMSDKIKAISWANVSFNVNSTLFGFGYTDDSYMSPAEFLRSTNVTLIPDAKCNKMLERTITKSIKENYELCAESCACNGDSGSPLIQIVDNEPKIVGITSWLADDLYGCRTPPAVFLKVADFNDWLLEKLKDLELDNVITEKTFNEPEMMNYRRRRFELNT</sequence>
<dbReference type="InterPro" id="IPR043504">
    <property type="entry name" value="Peptidase_S1_PA_chymotrypsin"/>
</dbReference>
<evidence type="ECO:0000313" key="10">
    <source>
        <dbReference type="EMBL" id="SSX35010.1"/>
    </source>
</evidence>
<dbReference type="PANTHER" id="PTHR24276:SF98">
    <property type="entry name" value="FI18310P1-RELATED"/>
    <property type="match status" value="1"/>
</dbReference>
<keyword evidence="2" id="KW-0222">Digestion</keyword>
<dbReference type="PANTHER" id="PTHR24276">
    <property type="entry name" value="POLYSERASE-RELATED"/>
    <property type="match status" value="1"/>
</dbReference>
<dbReference type="PRINTS" id="PR00722">
    <property type="entry name" value="CHYMOTRYPSIN"/>
</dbReference>
<dbReference type="InterPro" id="IPR001314">
    <property type="entry name" value="Peptidase_S1A"/>
</dbReference>
<dbReference type="GO" id="GO:0007586">
    <property type="term" value="P:digestion"/>
    <property type="evidence" value="ECO:0007669"/>
    <property type="project" value="UniProtKB-KW"/>
</dbReference>
<dbReference type="SMART" id="SM00020">
    <property type="entry name" value="Tryp_SPc"/>
    <property type="match status" value="1"/>
</dbReference>
<evidence type="ECO:0000256" key="3">
    <source>
        <dbReference type="ARBA" id="ARBA00022801"/>
    </source>
</evidence>
<name>A0A336LDC8_CULSO</name>
<evidence type="ECO:0000256" key="6">
    <source>
        <dbReference type="ARBA" id="ARBA00024195"/>
    </source>
</evidence>
<dbReference type="OMA" id="MRIVGWG"/>
<dbReference type="SUPFAM" id="SSF50494">
    <property type="entry name" value="Trypsin-like serine proteases"/>
    <property type="match status" value="1"/>
</dbReference>
<evidence type="ECO:0000256" key="4">
    <source>
        <dbReference type="ARBA" id="ARBA00022825"/>
    </source>
</evidence>
<feature type="domain" description="Peptidase S1" evidence="8">
    <location>
        <begin position="26"/>
        <end position="265"/>
    </location>
</feature>
<dbReference type="Gene3D" id="2.40.10.10">
    <property type="entry name" value="Trypsin-like serine proteases"/>
    <property type="match status" value="1"/>
</dbReference>
<dbReference type="CDD" id="cd00190">
    <property type="entry name" value="Tryp_SPc"/>
    <property type="match status" value="1"/>
</dbReference>
<dbReference type="PROSITE" id="PS00134">
    <property type="entry name" value="TRYPSIN_HIS"/>
    <property type="match status" value="1"/>
</dbReference>
<organism evidence="9">
    <name type="scientific">Culicoides sonorensis</name>
    <name type="common">Biting midge</name>
    <dbReference type="NCBI Taxonomy" id="179676"/>
    <lineage>
        <taxon>Eukaryota</taxon>
        <taxon>Metazoa</taxon>
        <taxon>Ecdysozoa</taxon>
        <taxon>Arthropoda</taxon>
        <taxon>Hexapoda</taxon>
        <taxon>Insecta</taxon>
        <taxon>Pterygota</taxon>
        <taxon>Neoptera</taxon>
        <taxon>Endopterygota</taxon>
        <taxon>Diptera</taxon>
        <taxon>Nematocera</taxon>
        <taxon>Chironomoidea</taxon>
        <taxon>Ceratopogonidae</taxon>
        <taxon>Ceratopogoninae</taxon>
        <taxon>Culicoides</taxon>
        <taxon>Monoculicoides</taxon>
    </lineage>
</organism>
<dbReference type="GO" id="GO:0004252">
    <property type="term" value="F:serine-type endopeptidase activity"/>
    <property type="evidence" value="ECO:0007669"/>
    <property type="project" value="InterPro"/>
</dbReference>
<dbReference type="InterPro" id="IPR050430">
    <property type="entry name" value="Peptidase_S1"/>
</dbReference>
<dbReference type="VEuPathDB" id="VectorBase:CSON008952"/>
<dbReference type="PROSITE" id="PS50240">
    <property type="entry name" value="TRYPSIN_DOM"/>
    <property type="match status" value="1"/>
</dbReference>
<dbReference type="AlphaFoldDB" id="A0A336LDC8"/>
<keyword evidence="3 7" id="KW-0378">Hydrolase</keyword>
<dbReference type="InterPro" id="IPR009003">
    <property type="entry name" value="Peptidase_S1_PA"/>
</dbReference>
<gene>
    <name evidence="9" type="primary">CSON008952</name>
</gene>
<dbReference type="PROSITE" id="PS00135">
    <property type="entry name" value="TRYPSIN_SER"/>
    <property type="match status" value="1"/>
</dbReference>